<evidence type="ECO:0000313" key="2">
    <source>
        <dbReference type="EMBL" id="KKM51397.1"/>
    </source>
</evidence>
<sequence length="163" mass="18130">MARLGGLTSKKTPAETRHDIDETFAKWGIDEYRVPRDGRGDYGEATVIFYVNDQKQDLSCSRFSYYRDNLRAVYLILESLRKAQERGILQELARAAIAMLPPGVVKRLPHDVLGVATNAPLTVAEAAYRALAKERHPDIGGSNEAMRELIEAIEAIRAQSTGN</sequence>
<proteinExistence type="predicted"/>
<accession>A0A0F9IP15</accession>
<dbReference type="SMART" id="SM00271">
    <property type="entry name" value="DnaJ"/>
    <property type="match status" value="1"/>
</dbReference>
<feature type="domain" description="J" evidence="1">
    <location>
        <begin position="108"/>
        <end position="161"/>
    </location>
</feature>
<dbReference type="InterPro" id="IPR001623">
    <property type="entry name" value="DnaJ_domain"/>
</dbReference>
<dbReference type="EMBL" id="LAZR01011950">
    <property type="protein sequence ID" value="KKM51397.1"/>
    <property type="molecule type" value="Genomic_DNA"/>
</dbReference>
<dbReference type="InterPro" id="IPR036869">
    <property type="entry name" value="J_dom_sf"/>
</dbReference>
<reference evidence="2" key="1">
    <citation type="journal article" date="2015" name="Nature">
        <title>Complex archaea that bridge the gap between prokaryotes and eukaryotes.</title>
        <authorList>
            <person name="Spang A."/>
            <person name="Saw J.H."/>
            <person name="Jorgensen S.L."/>
            <person name="Zaremba-Niedzwiedzka K."/>
            <person name="Martijn J."/>
            <person name="Lind A.E."/>
            <person name="van Eijk R."/>
            <person name="Schleper C."/>
            <person name="Guy L."/>
            <person name="Ettema T.J."/>
        </authorList>
    </citation>
    <scope>NUCLEOTIDE SEQUENCE</scope>
</reference>
<dbReference type="PROSITE" id="PS50076">
    <property type="entry name" value="DNAJ_2"/>
    <property type="match status" value="1"/>
</dbReference>
<dbReference type="SUPFAM" id="SSF46565">
    <property type="entry name" value="Chaperone J-domain"/>
    <property type="match status" value="1"/>
</dbReference>
<dbReference type="Gene3D" id="1.10.287.110">
    <property type="entry name" value="DnaJ domain"/>
    <property type="match status" value="1"/>
</dbReference>
<protein>
    <recommendedName>
        <fullName evidence="1">J domain-containing protein</fullName>
    </recommendedName>
</protein>
<gene>
    <name evidence="2" type="ORF">LCGC14_1555530</name>
</gene>
<dbReference type="AlphaFoldDB" id="A0A0F9IP15"/>
<evidence type="ECO:0000259" key="1">
    <source>
        <dbReference type="PROSITE" id="PS50076"/>
    </source>
</evidence>
<name>A0A0F9IP15_9ZZZZ</name>
<organism evidence="2">
    <name type="scientific">marine sediment metagenome</name>
    <dbReference type="NCBI Taxonomy" id="412755"/>
    <lineage>
        <taxon>unclassified sequences</taxon>
        <taxon>metagenomes</taxon>
        <taxon>ecological metagenomes</taxon>
    </lineage>
</organism>
<comment type="caution">
    <text evidence="2">The sequence shown here is derived from an EMBL/GenBank/DDBJ whole genome shotgun (WGS) entry which is preliminary data.</text>
</comment>